<accession>A0A1M2VQH7</accession>
<keyword evidence="4" id="KW-1185">Reference proteome</keyword>
<organism evidence="3 4">
    <name type="scientific">Trametes pubescens</name>
    <name type="common">White-rot fungus</name>
    <dbReference type="NCBI Taxonomy" id="154538"/>
    <lineage>
        <taxon>Eukaryota</taxon>
        <taxon>Fungi</taxon>
        <taxon>Dikarya</taxon>
        <taxon>Basidiomycota</taxon>
        <taxon>Agaricomycotina</taxon>
        <taxon>Agaricomycetes</taxon>
        <taxon>Polyporales</taxon>
        <taxon>Polyporaceae</taxon>
        <taxon>Trametes</taxon>
    </lineage>
</organism>
<dbReference type="PANTHER" id="PTHR33112">
    <property type="entry name" value="DOMAIN PROTEIN, PUTATIVE-RELATED"/>
    <property type="match status" value="1"/>
</dbReference>
<evidence type="ECO:0000313" key="3">
    <source>
        <dbReference type="EMBL" id="OJT09861.1"/>
    </source>
</evidence>
<dbReference type="InterPro" id="IPR010730">
    <property type="entry name" value="HET"/>
</dbReference>
<dbReference type="Proteomes" id="UP000184267">
    <property type="component" value="Unassembled WGS sequence"/>
</dbReference>
<dbReference type="OMA" id="YHERVTI"/>
<evidence type="ECO:0000256" key="1">
    <source>
        <dbReference type="SAM" id="MobiDB-lite"/>
    </source>
</evidence>
<evidence type="ECO:0000313" key="4">
    <source>
        <dbReference type="Proteomes" id="UP000184267"/>
    </source>
</evidence>
<gene>
    <name evidence="3" type="ORF">TRAPUB_13659</name>
</gene>
<dbReference type="EMBL" id="MNAD01000873">
    <property type="protein sequence ID" value="OJT09861.1"/>
    <property type="molecule type" value="Genomic_DNA"/>
</dbReference>
<sequence>MVSLFLPNKSTLSQLPFFSEDSVENSCLPPRPASVCDACWEGPFAMHFGLLLLSPRSGQWYRRWPKKISYVTTRAKLESRADAGCVWCRLVLDHVGHSRYHERVTIIVRGASNASDDDSDAEEEDSSEDSDASEEDWVTLDSDSDMSDSDSDSDSDQGLPLQHLIVKSSEVLQEGTPYLVYTDPEDPAASYIKTRSPIRDVGSPRALALARQLLDDCVHGHDLCKNSAYPSPRLPTRLVDCADLARPRLVSTTGEHGEYLTLSYVWGGDQVHKTTTANLSTYEQGIAPSLLPATIRDAIYVTHMLGFRWLWIDSLCIVQDSDEDKLHEIAHMHHIYRYSHLTIMAASAKGVSESFLQERPPPDLDPHNSAMGLPFICPPRPGMTSIGCAEDCSAAQSQIGTVSIAPIRSNLTGRAYSNELGRMATRAWCMQEYLMSPRALIFTPQTLVFRCLSTVQGVGDSFYRIHGDPRIPVSLFLPLEEPAADPNSKEWRDVYDAWTEVVEDYTRRTASVESDKLVACAAIAEQFRRVLGSEYLAGLWRSDTLLFHMLWMADPNETESDGHSGWQTRPTAYRAPSWSWAAIEGPTSHHVPRNLGLGDVTVALAEVAECWVTLEDPAIPFGRVMDGALVLRGTLIPCHTGLAGGSYGDWSVPGPLPSFEQARRQWQCGHHENFIMSDEEDDVDSTQSGGKTSITMDCDVDELPGRMWLVPFAWETDWPDQSEGCEVHGIALEFVPPSNNSGYQPEKTRFRRIGYFHHVVDGDSSHPLWDSLTQAVKDGERPWTDIVIV</sequence>
<feature type="region of interest" description="Disordered" evidence="1">
    <location>
        <begin position="111"/>
        <end position="158"/>
    </location>
</feature>
<dbReference type="PANTHER" id="PTHR33112:SF16">
    <property type="entry name" value="HETEROKARYON INCOMPATIBILITY DOMAIN-CONTAINING PROTEIN"/>
    <property type="match status" value="1"/>
</dbReference>
<comment type="caution">
    <text evidence="3">The sequence shown here is derived from an EMBL/GenBank/DDBJ whole genome shotgun (WGS) entry which is preliminary data.</text>
</comment>
<reference evidence="3 4" key="1">
    <citation type="submission" date="2016-10" db="EMBL/GenBank/DDBJ databases">
        <title>Genome sequence of the basidiomycete white-rot fungus Trametes pubescens.</title>
        <authorList>
            <person name="Makela M.R."/>
            <person name="Granchi Z."/>
            <person name="Peng M."/>
            <person name="De Vries R.P."/>
            <person name="Grigoriev I."/>
            <person name="Riley R."/>
            <person name="Hilden K."/>
        </authorList>
    </citation>
    <scope>NUCLEOTIDE SEQUENCE [LARGE SCALE GENOMIC DNA]</scope>
    <source>
        <strain evidence="3 4">FBCC735</strain>
    </source>
</reference>
<name>A0A1M2VQH7_TRAPU</name>
<dbReference type="AlphaFoldDB" id="A0A1M2VQH7"/>
<evidence type="ECO:0000259" key="2">
    <source>
        <dbReference type="Pfam" id="PF06985"/>
    </source>
</evidence>
<protein>
    <recommendedName>
        <fullName evidence="2">Heterokaryon incompatibility domain-containing protein</fullName>
    </recommendedName>
</protein>
<dbReference type="Pfam" id="PF06985">
    <property type="entry name" value="HET"/>
    <property type="match status" value="1"/>
</dbReference>
<proteinExistence type="predicted"/>
<feature type="domain" description="Heterokaryon incompatibility" evidence="2">
    <location>
        <begin position="259"/>
        <end position="432"/>
    </location>
</feature>
<dbReference type="STRING" id="154538.A0A1M2VQH7"/>
<dbReference type="OrthoDB" id="10395729at2759"/>
<feature type="compositionally biased region" description="Acidic residues" evidence="1">
    <location>
        <begin position="115"/>
        <end position="155"/>
    </location>
</feature>